<dbReference type="Gene3D" id="3.10.105.10">
    <property type="entry name" value="Dipeptide-binding Protein, Domain 3"/>
    <property type="match status" value="1"/>
</dbReference>
<evidence type="ECO:0000256" key="1">
    <source>
        <dbReference type="ARBA" id="ARBA00004418"/>
    </source>
</evidence>
<comment type="subcellular location">
    <subcellularLocation>
        <location evidence="1">Periplasm</location>
    </subcellularLocation>
</comment>
<dbReference type="PANTHER" id="PTHR30290:SF9">
    <property type="entry name" value="OLIGOPEPTIDE-BINDING PROTEIN APPA"/>
    <property type="match status" value="1"/>
</dbReference>
<comment type="similarity">
    <text evidence="2">Belongs to the bacterial solute-binding protein 5 family.</text>
</comment>
<evidence type="ECO:0000256" key="4">
    <source>
        <dbReference type="ARBA" id="ARBA00022729"/>
    </source>
</evidence>
<name>A0ABX2TLR9_9PROT</name>
<keyword evidence="8" id="KW-1185">Reference proteome</keyword>
<evidence type="ECO:0000256" key="3">
    <source>
        <dbReference type="ARBA" id="ARBA00022448"/>
    </source>
</evidence>
<dbReference type="PANTHER" id="PTHR30290">
    <property type="entry name" value="PERIPLASMIC BINDING COMPONENT OF ABC TRANSPORTER"/>
    <property type="match status" value="1"/>
</dbReference>
<reference evidence="7 8" key="1">
    <citation type="submission" date="2020-05" db="EMBL/GenBank/DDBJ databases">
        <title>Azospirillum oleiclasticum sp. nov, a nitrogen-fixing and heavy crude oil-emulsifying bacterium isolated from the crude oil of Yumen Oilfield.</title>
        <authorList>
            <person name="Wu D."/>
            <person name="Cai M."/>
            <person name="Zhang X."/>
        </authorList>
    </citation>
    <scope>NUCLEOTIDE SEQUENCE [LARGE SCALE GENOMIC DNA]</scope>
    <source>
        <strain evidence="7 8">ROY-1-1-2</strain>
    </source>
</reference>
<dbReference type="SUPFAM" id="SSF53850">
    <property type="entry name" value="Periplasmic binding protein-like II"/>
    <property type="match status" value="1"/>
</dbReference>
<dbReference type="RefSeq" id="WP_180286110.1">
    <property type="nucleotide sequence ID" value="NZ_JABFDB010000039.1"/>
</dbReference>
<dbReference type="Gene3D" id="3.40.190.10">
    <property type="entry name" value="Periplasmic binding protein-like II"/>
    <property type="match status" value="1"/>
</dbReference>
<keyword evidence="3" id="KW-0813">Transport</keyword>
<protein>
    <submittedName>
        <fullName evidence="7">ABC transporter substrate-binding protein</fullName>
    </submittedName>
</protein>
<dbReference type="InterPro" id="IPR000914">
    <property type="entry name" value="SBP_5_dom"/>
</dbReference>
<evidence type="ECO:0000256" key="2">
    <source>
        <dbReference type="ARBA" id="ARBA00005695"/>
    </source>
</evidence>
<dbReference type="InterPro" id="IPR039424">
    <property type="entry name" value="SBP_5"/>
</dbReference>
<dbReference type="EMBL" id="JABFDB010000039">
    <property type="protein sequence ID" value="NYZ24336.1"/>
    <property type="molecule type" value="Genomic_DNA"/>
</dbReference>
<dbReference type="PIRSF" id="PIRSF002741">
    <property type="entry name" value="MppA"/>
    <property type="match status" value="1"/>
</dbReference>
<accession>A0ABX2TLR9</accession>
<evidence type="ECO:0000313" key="8">
    <source>
        <dbReference type="Proteomes" id="UP000584642"/>
    </source>
</evidence>
<evidence type="ECO:0000313" key="7">
    <source>
        <dbReference type="EMBL" id="NYZ24336.1"/>
    </source>
</evidence>
<gene>
    <name evidence="7" type="ORF">HND93_31910</name>
</gene>
<feature type="domain" description="Solute-binding protein family 5" evidence="6">
    <location>
        <begin position="73"/>
        <end position="429"/>
    </location>
</feature>
<feature type="signal peptide" evidence="5">
    <location>
        <begin position="1"/>
        <end position="25"/>
    </location>
</feature>
<keyword evidence="4 5" id="KW-0732">Signal</keyword>
<comment type="caution">
    <text evidence="7">The sequence shown here is derived from an EMBL/GenBank/DDBJ whole genome shotgun (WGS) entry which is preliminary data.</text>
</comment>
<evidence type="ECO:0000259" key="6">
    <source>
        <dbReference type="Pfam" id="PF00496"/>
    </source>
</evidence>
<evidence type="ECO:0000256" key="5">
    <source>
        <dbReference type="SAM" id="SignalP"/>
    </source>
</evidence>
<dbReference type="Pfam" id="PF00496">
    <property type="entry name" value="SBP_bac_5"/>
    <property type="match status" value="1"/>
</dbReference>
<dbReference type="InterPro" id="IPR030678">
    <property type="entry name" value="Peptide/Ni-bd"/>
</dbReference>
<dbReference type="Proteomes" id="UP000584642">
    <property type="component" value="Unassembled WGS sequence"/>
</dbReference>
<dbReference type="CDD" id="cd08517">
    <property type="entry name" value="PBP2_NikA_DppA_OppA_like_13"/>
    <property type="match status" value="1"/>
</dbReference>
<organism evidence="7 8">
    <name type="scientific">Azospirillum oleiclasticum</name>
    <dbReference type="NCBI Taxonomy" id="2735135"/>
    <lineage>
        <taxon>Bacteria</taxon>
        <taxon>Pseudomonadati</taxon>
        <taxon>Pseudomonadota</taxon>
        <taxon>Alphaproteobacteria</taxon>
        <taxon>Rhodospirillales</taxon>
        <taxon>Azospirillaceae</taxon>
        <taxon>Azospirillum</taxon>
    </lineage>
</organism>
<feature type="chain" id="PRO_5047347763" evidence="5">
    <location>
        <begin position="26"/>
        <end position="527"/>
    </location>
</feature>
<proteinExistence type="inferred from homology"/>
<sequence length="527" mass="58548">MFREFTKLLCGAAVATVIVAGAALAEPTRGGSIVWPVASAPRHFNSAVQSGIATAMPAAQIFASPLRFDADWKPQPYLAEKWEMAPDGLSVTLTLVDGAKFHDGKPVTSEDVAFSVMAVKENHPFKSMLEPVTGVDTPDPRTAIVRLAHPHPAILLAMSPALMPILPKHVYGDGQDLKSHPANLKPVGSGPFKFEEYREGEYITLVRNDDFFIKDRPYLDRIVMRIIPDGPNRTIAMERHEGHVMPFEERIRDINRMKRQDGLVVTDQGYAGIGPINWLAFNLERPPFDNKKVRQAIGYAIDKEFVTKALMEGVGVRALGPIAPGSPFSPKDVEPYKLDLDKANRLLDEAGFPRKADGTRFTMNVDYIPGFALLKTMAEYMKPQLAKVGIKAEPRPSPDFPTWASRVSNHDFDATMDVVFNWGDPVIGVHRTYLSSNIRKGVIWSNTQSYSNPRVDELLAAAGKEQDEAKRKALYDEFQKIVVDDAPILFIAVSPYHTVFDKRLANLPTTIWGTASPLDETYWAQKP</sequence>